<name>A0ABQ9GV00_9NEOP</name>
<gene>
    <name evidence="3" type="ORF">PR048_023788</name>
</gene>
<organism evidence="3 4">
    <name type="scientific">Dryococelus australis</name>
    <dbReference type="NCBI Taxonomy" id="614101"/>
    <lineage>
        <taxon>Eukaryota</taxon>
        <taxon>Metazoa</taxon>
        <taxon>Ecdysozoa</taxon>
        <taxon>Arthropoda</taxon>
        <taxon>Hexapoda</taxon>
        <taxon>Insecta</taxon>
        <taxon>Pterygota</taxon>
        <taxon>Neoptera</taxon>
        <taxon>Polyneoptera</taxon>
        <taxon>Phasmatodea</taxon>
        <taxon>Verophasmatodea</taxon>
        <taxon>Anareolatae</taxon>
        <taxon>Phasmatidae</taxon>
        <taxon>Eurycanthinae</taxon>
        <taxon>Dryococelus</taxon>
    </lineage>
</organism>
<protein>
    <submittedName>
        <fullName evidence="3">Uncharacterized protein</fullName>
    </submittedName>
</protein>
<dbReference type="Proteomes" id="UP001159363">
    <property type="component" value="Chromosome 8"/>
</dbReference>
<keyword evidence="4" id="KW-1185">Reference proteome</keyword>
<evidence type="ECO:0000256" key="1">
    <source>
        <dbReference type="SAM" id="MobiDB-lite"/>
    </source>
</evidence>
<keyword evidence="2" id="KW-0472">Membrane</keyword>
<feature type="region of interest" description="Disordered" evidence="1">
    <location>
        <begin position="2320"/>
        <end position="2339"/>
    </location>
</feature>
<evidence type="ECO:0000256" key="2">
    <source>
        <dbReference type="SAM" id="Phobius"/>
    </source>
</evidence>
<feature type="compositionally biased region" description="Basic and acidic residues" evidence="1">
    <location>
        <begin position="541"/>
        <end position="554"/>
    </location>
</feature>
<proteinExistence type="predicted"/>
<accession>A0ABQ9GV00</accession>
<keyword evidence="2" id="KW-0812">Transmembrane</keyword>
<sequence>MDQGRNARTGETGDRHENPPTSGIVWHDTHLRKSGRVTCDAPEMARLPSRPPVPSYLLQILAIRLAARHLTRVEYLRRGNLFSLPNLDDISSQGCQRRNGWEFLRGGKRANLEVTGAILRVRFSDQCLRESKSPRSMSKVKVIFIQYGRQYFRRGTGMIEHEQRRCSEPLTLWRQLPFFILLLIFGVTGFFYTAENQRSSIYRGETAAYFASSSRARQKNGVSSHQHQRPVTQALVVRFCGAARTLSARVHRPKGTTTPLTFFGRSRPLDLGPPWESFRTEILTLGKRQALLRRSGFLGILLFLVRIRYALVPVRVKRSWNWLKTIPVRVKRSWNWLKTIVSHWNDSRLQSAPVTSRPFKCETKLSGLPDHTCTYLSRTRAVIDEISYEIANHRNRLHRPVNGDNAADIGQCSPRAWTSTLKETSGSLSISIGCCPLEKAFLCFTGGRSEFVNISTGSYAIRVQNVKTCENLIQPIKLLAMFHCSYKLRTKSGNSARHILSEKLYRCLPSSGCALASERDEIRETRSSEAMRVNEVSMEQRCNEREGETGDPRENPLTSGIVRHDPLMRKSGNGPFLFPIRETEFSELPYCARAVLLSGIYFHKRERLSINRTTKQQHATRSTASLLQGEHYESCLPILRVTPVPLECINHVCVVTFGRSVRHALVDDLRRRLRQVVNVVTLCVSFPAVARHDAHNYLALQDEASRQLRREWRRSGLLASSTSREPTRVKRRESVCREKVKLLTMEGKQPYVLAYNISGTLPCMRPVKLITMEGKQQYVLAYNISGTLPCMRPVKLITMEGKQPYVLAYNISGTLPCMRPVKLITMEGKRPFVLAYNISGKLPCMRPVKLITVEGKRQYVLAYNISGTLPCMRPVKLITMEGKRPYVLAYNISGTLPCMRPVKLITMEGKQPYVLAYNISGTLPCMRPVKLITMEGKQPYVLAYNISGTLPCMRPVKLITMEGKQPYVLAYNISGKLPCMRPVKLITVEGKRQYVLAYNISGTLPCMRPVKLKTMEGKQPYVLAYNISGKLPCMRPVKLITMEGKRPYVLAYNISGTLPCMRPVKLITMEGKRPYVLAYSISGTLPCMRPVKLITMEGKQPYVLAYNISGTLPCMRPVKLITMEGKRPHVLAYNISGKLPCMRPVKLITMEGKQPYVLAYNISGTLPCMRPVKLITMEGKQPYVLAYNISGTLPCMRPVKLITMEGKQPYVLAYNISGTLPCMRPVKLITMEGKQLYVLAYNISGTLPCMRPVKLITMEGKQPYVLAYNISGTLPCMRPVKLITMEGKQPYVLAYNISGTLPCMRPVKLITMEGKQPYVLAYNISGTLPCMRPVKLITVEGKQPYVLAYNISGTLPCMRPVKLITMEGKQPYVLAYNISGTLPCMRPVKLITMEGKQPYVLAYNISGTLPCMRPVKLITMEGKRPYVLAYNISGTLPCMRPVKLITMEGKRPYVLAYNTSGTLPCMRPVKLITMEGKRPYVLAYNISGTLPCMCPVKLITMEGKQPYVLAYNISGTLPCMRPVKLITMEGKRPYVLAYNISGTLPCMRPVKLITMEGKRPYVLAYNISGTLPCMRPVKLITMEGKRPYVLAYNISGTLPCMRPVKLITMEGKQPYVLAYNISGTLPCMRPVKLITMEGKQPYVLAYNISGTLPCMRPVKLITVEGKQPYVLAYNISGTLPCMRPVKLITMEGKRPYVLAYNISGTLPCMRPVKLITMEGKRPYVLAYNISGTLPCMRPVKLITMEGKRPYVLAYNISGTLPCMRPVKLITMEGKRPYVLAYNISGTLPCMRPLGEPGSVPRGFVLGFSHVGIVPDDAAGRRIFSGISRFTPPFHSGAAPNSLGFTLIGSQDLAVKSRPDPFTRVLHGVRGTDCMRNALYHVTVPARARFCLFVLKKYCGERCRRPGVHPHRRRRRLPQGHGWTAGGANCSNVPTPIRLASDTRRMKRFLTLLCDADTTSARLDLTSLYGVCRNITTSARVKHAYFPITMQPATSNTTSIVAELDVRVDSLSSVQQAVHGRCYVSNALRSSHFSKNAHLRKCLYHTDPFPRAPAKWRALNDVRPYTAVCAEIWMILLASHQGNPGSIPGRVTPDFCMWESCRTMPLVGGSPVSPALSFGRCSILTLTTSFGSQDLAVKEPPKSPIVGGNPENRVITKSGVRIWHCSSESIVYIQNSITPLDYQRIKENVTLSEDCEASRAAVVRGNDIGIGERKSPHKINLAPQIAAHTNPSAPQSVPHTPSAPHTCIPIPSSPILLHNKLYWSYLHLRSDAVTPLSTPSHNYTTTPSPYHPTLMRLTPSSHVSMYLEYTVKLIVELSEEPTKELTEELSQELTEELSES</sequence>
<feature type="transmembrane region" description="Helical" evidence="2">
    <location>
        <begin position="172"/>
        <end position="194"/>
    </location>
</feature>
<comment type="caution">
    <text evidence="3">The sequence shown here is derived from an EMBL/GenBank/DDBJ whole genome shotgun (WGS) entry which is preliminary data.</text>
</comment>
<reference evidence="3 4" key="1">
    <citation type="submission" date="2023-02" db="EMBL/GenBank/DDBJ databases">
        <title>LHISI_Scaffold_Assembly.</title>
        <authorList>
            <person name="Stuart O.P."/>
            <person name="Cleave R."/>
            <person name="Magrath M.J.L."/>
            <person name="Mikheyev A.S."/>
        </authorList>
    </citation>
    <scope>NUCLEOTIDE SEQUENCE [LARGE SCALE GENOMIC DNA]</scope>
    <source>
        <strain evidence="3">Daus_M_001</strain>
        <tissue evidence="3">Leg muscle</tissue>
    </source>
</reference>
<evidence type="ECO:0000313" key="3">
    <source>
        <dbReference type="EMBL" id="KAJ8875881.1"/>
    </source>
</evidence>
<feature type="region of interest" description="Disordered" evidence="1">
    <location>
        <begin position="535"/>
        <end position="560"/>
    </location>
</feature>
<dbReference type="EMBL" id="JARBHB010000009">
    <property type="protein sequence ID" value="KAJ8875881.1"/>
    <property type="molecule type" value="Genomic_DNA"/>
</dbReference>
<feature type="region of interest" description="Disordered" evidence="1">
    <location>
        <begin position="1"/>
        <end position="26"/>
    </location>
</feature>
<keyword evidence="2" id="KW-1133">Transmembrane helix</keyword>
<feature type="compositionally biased region" description="Acidic residues" evidence="1">
    <location>
        <begin position="2326"/>
        <end position="2339"/>
    </location>
</feature>
<evidence type="ECO:0000313" key="4">
    <source>
        <dbReference type="Proteomes" id="UP001159363"/>
    </source>
</evidence>